<sequence length="73" mass="8055">MSRPVECFSRLFGGFLLSLSPQGDGKLALNGYFITRKGYSIAFDASRLTILLDISEGCRRSACYPQCVLLFPS</sequence>
<comment type="caution">
    <text evidence="1">The sequence shown here is derived from an EMBL/GenBank/DDBJ whole genome shotgun (WGS) entry which is preliminary data.</text>
</comment>
<accession>A0A9P5ZYL1</accession>
<evidence type="ECO:0000313" key="1">
    <source>
        <dbReference type="EMBL" id="KAF9496415.1"/>
    </source>
</evidence>
<evidence type="ECO:0000313" key="2">
    <source>
        <dbReference type="Proteomes" id="UP000807025"/>
    </source>
</evidence>
<keyword evidence="2" id="KW-1185">Reference proteome</keyword>
<gene>
    <name evidence="1" type="ORF">BDN71DRAFT_1446112</name>
</gene>
<proteinExistence type="predicted"/>
<name>A0A9P5ZYL1_PLEER</name>
<dbReference type="EMBL" id="MU154552">
    <property type="protein sequence ID" value="KAF9496415.1"/>
    <property type="molecule type" value="Genomic_DNA"/>
</dbReference>
<dbReference type="AlphaFoldDB" id="A0A9P5ZYL1"/>
<dbReference type="Proteomes" id="UP000807025">
    <property type="component" value="Unassembled WGS sequence"/>
</dbReference>
<organism evidence="1 2">
    <name type="scientific">Pleurotus eryngii</name>
    <name type="common">Boletus of the steppes</name>
    <dbReference type="NCBI Taxonomy" id="5323"/>
    <lineage>
        <taxon>Eukaryota</taxon>
        <taxon>Fungi</taxon>
        <taxon>Dikarya</taxon>
        <taxon>Basidiomycota</taxon>
        <taxon>Agaricomycotina</taxon>
        <taxon>Agaricomycetes</taxon>
        <taxon>Agaricomycetidae</taxon>
        <taxon>Agaricales</taxon>
        <taxon>Pleurotineae</taxon>
        <taxon>Pleurotaceae</taxon>
        <taxon>Pleurotus</taxon>
    </lineage>
</organism>
<protein>
    <submittedName>
        <fullName evidence="1">Uncharacterized protein</fullName>
    </submittedName>
</protein>
<reference evidence="1" key="1">
    <citation type="submission" date="2020-11" db="EMBL/GenBank/DDBJ databases">
        <authorList>
            <consortium name="DOE Joint Genome Institute"/>
            <person name="Ahrendt S."/>
            <person name="Riley R."/>
            <person name="Andreopoulos W."/>
            <person name="Labutti K."/>
            <person name="Pangilinan J."/>
            <person name="Ruiz-Duenas F.J."/>
            <person name="Barrasa J.M."/>
            <person name="Sanchez-Garcia M."/>
            <person name="Camarero S."/>
            <person name="Miyauchi S."/>
            <person name="Serrano A."/>
            <person name="Linde D."/>
            <person name="Babiker R."/>
            <person name="Drula E."/>
            <person name="Ayuso-Fernandez I."/>
            <person name="Pacheco R."/>
            <person name="Padilla G."/>
            <person name="Ferreira P."/>
            <person name="Barriuso J."/>
            <person name="Kellner H."/>
            <person name="Castanera R."/>
            <person name="Alfaro M."/>
            <person name="Ramirez L."/>
            <person name="Pisabarro A.G."/>
            <person name="Kuo A."/>
            <person name="Tritt A."/>
            <person name="Lipzen A."/>
            <person name="He G."/>
            <person name="Yan M."/>
            <person name="Ng V."/>
            <person name="Cullen D."/>
            <person name="Martin F."/>
            <person name="Rosso M.-N."/>
            <person name="Henrissat B."/>
            <person name="Hibbett D."/>
            <person name="Martinez A.T."/>
            <person name="Grigoriev I.V."/>
        </authorList>
    </citation>
    <scope>NUCLEOTIDE SEQUENCE</scope>
    <source>
        <strain evidence="1">ATCC 90797</strain>
    </source>
</reference>